<evidence type="ECO:0000313" key="2">
    <source>
        <dbReference type="Proteomes" id="UP001431209"/>
    </source>
</evidence>
<protein>
    <submittedName>
        <fullName evidence="1">Uncharacterized protein</fullName>
    </submittedName>
</protein>
<proteinExistence type="predicted"/>
<organism evidence="1 2">
    <name type="scientific">Acrasis kona</name>
    <dbReference type="NCBI Taxonomy" id="1008807"/>
    <lineage>
        <taxon>Eukaryota</taxon>
        <taxon>Discoba</taxon>
        <taxon>Heterolobosea</taxon>
        <taxon>Tetramitia</taxon>
        <taxon>Eutetramitia</taxon>
        <taxon>Acrasidae</taxon>
        <taxon>Acrasis</taxon>
    </lineage>
</organism>
<name>A0AAW2ZE14_9EUKA</name>
<sequence>MGQRLSRKMSKTMNKCQPSRNLTHIKKNYRRRSELIVDNLAESPTGEKYGAIIKAPKRMNEPALRNKNRKQIKGGGHVFLLHQ</sequence>
<accession>A0AAW2ZE14</accession>
<comment type="caution">
    <text evidence="1">The sequence shown here is derived from an EMBL/GenBank/DDBJ whole genome shotgun (WGS) entry which is preliminary data.</text>
</comment>
<dbReference type="Proteomes" id="UP001431209">
    <property type="component" value="Unassembled WGS sequence"/>
</dbReference>
<dbReference type="EMBL" id="JAOPGA020001325">
    <property type="protein sequence ID" value="KAL0487223.1"/>
    <property type="molecule type" value="Genomic_DNA"/>
</dbReference>
<keyword evidence="2" id="KW-1185">Reference proteome</keyword>
<dbReference type="AlphaFoldDB" id="A0AAW2ZE14"/>
<reference evidence="1 2" key="1">
    <citation type="submission" date="2024-03" db="EMBL/GenBank/DDBJ databases">
        <title>The Acrasis kona genome and developmental transcriptomes reveal deep origins of eukaryotic multicellular pathways.</title>
        <authorList>
            <person name="Sheikh S."/>
            <person name="Fu C.-J."/>
            <person name="Brown M.W."/>
            <person name="Baldauf S.L."/>
        </authorList>
    </citation>
    <scope>NUCLEOTIDE SEQUENCE [LARGE SCALE GENOMIC DNA]</scope>
    <source>
        <strain evidence="1 2">ATCC MYA-3509</strain>
    </source>
</reference>
<gene>
    <name evidence="1" type="ORF">AKO1_001131</name>
</gene>
<evidence type="ECO:0000313" key="1">
    <source>
        <dbReference type="EMBL" id="KAL0487223.1"/>
    </source>
</evidence>